<dbReference type="PANTHER" id="PTHR30572">
    <property type="entry name" value="MEMBRANE COMPONENT OF TRANSPORTER-RELATED"/>
    <property type="match status" value="1"/>
</dbReference>
<feature type="transmembrane region" description="Helical" evidence="7">
    <location>
        <begin position="370"/>
        <end position="391"/>
    </location>
</feature>
<proteinExistence type="inferred from homology"/>
<dbReference type="InterPro" id="IPR050250">
    <property type="entry name" value="Macrolide_Exporter_MacB"/>
</dbReference>
<evidence type="ECO:0000256" key="4">
    <source>
        <dbReference type="ARBA" id="ARBA00022989"/>
    </source>
</evidence>
<feature type="transmembrane region" description="Helical" evidence="7">
    <location>
        <begin position="416"/>
        <end position="442"/>
    </location>
</feature>
<dbReference type="InterPro" id="IPR003838">
    <property type="entry name" value="ABC3_permease_C"/>
</dbReference>
<keyword evidence="11" id="KW-1185">Reference proteome</keyword>
<evidence type="ECO:0000256" key="1">
    <source>
        <dbReference type="ARBA" id="ARBA00004651"/>
    </source>
</evidence>
<comment type="subcellular location">
    <subcellularLocation>
        <location evidence="1">Cell membrane</location>
        <topology evidence="1">Multi-pass membrane protein</topology>
    </subcellularLocation>
</comment>
<feature type="transmembrane region" description="Helical" evidence="7">
    <location>
        <begin position="844"/>
        <end position="867"/>
    </location>
</feature>
<dbReference type="NCBIfam" id="NF038404">
    <property type="entry name" value="perm_prefix_2"/>
    <property type="match status" value="1"/>
</dbReference>
<feature type="transmembrane region" description="Helical" evidence="7">
    <location>
        <begin position="754"/>
        <end position="777"/>
    </location>
</feature>
<feature type="domain" description="ABC3 transporter permease C-terminal" evidence="8">
    <location>
        <begin position="375"/>
        <end position="490"/>
    </location>
</feature>
<evidence type="ECO:0000313" key="10">
    <source>
        <dbReference type="EMBL" id="UXX80524.1"/>
    </source>
</evidence>
<dbReference type="Proteomes" id="UP001062165">
    <property type="component" value="Chromosome"/>
</dbReference>
<protein>
    <submittedName>
        <fullName evidence="10">ABC transporter permease</fullName>
    </submittedName>
</protein>
<dbReference type="RefSeq" id="WP_263052254.1">
    <property type="nucleotide sequence ID" value="NZ_CP106735.1"/>
</dbReference>
<evidence type="ECO:0000256" key="3">
    <source>
        <dbReference type="ARBA" id="ARBA00022692"/>
    </source>
</evidence>
<name>A0ABY6D3Z9_9BACT</name>
<keyword evidence="4 7" id="KW-1133">Transmembrane helix</keyword>
<dbReference type="InterPro" id="IPR047699">
    <property type="entry name" value="Permease_put_prefix"/>
</dbReference>
<evidence type="ECO:0000256" key="6">
    <source>
        <dbReference type="ARBA" id="ARBA00038076"/>
    </source>
</evidence>
<evidence type="ECO:0000259" key="9">
    <source>
        <dbReference type="Pfam" id="PF12704"/>
    </source>
</evidence>
<dbReference type="PANTHER" id="PTHR30572:SF4">
    <property type="entry name" value="ABC TRANSPORTER PERMEASE YTRF"/>
    <property type="match status" value="1"/>
</dbReference>
<feature type="transmembrane region" description="Helical" evidence="7">
    <location>
        <begin position="514"/>
        <end position="534"/>
    </location>
</feature>
<feature type="domain" description="ABC3 transporter permease C-terminal" evidence="8">
    <location>
        <begin position="757"/>
        <end position="871"/>
    </location>
</feature>
<accession>A0ABY6D3Z9</accession>
<evidence type="ECO:0000256" key="2">
    <source>
        <dbReference type="ARBA" id="ARBA00022475"/>
    </source>
</evidence>
<comment type="similarity">
    <text evidence="6">Belongs to the ABC-4 integral membrane protein family.</text>
</comment>
<gene>
    <name evidence="10" type="ORF">N7E81_05350</name>
</gene>
<dbReference type="InterPro" id="IPR025857">
    <property type="entry name" value="MacB_PCD"/>
</dbReference>
<dbReference type="Pfam" id="PF12704">
    <property type="entry name" value="MacB_PCD"/>
    <property type="match status" value="1"/>
</dbReference>
<keyword evidence="5 7" id="KW-0472">Membrane</keyword>
<evidence type="ECO:0000313" key="11">
    <source>
        <dbReference type="Proteomes" id="UP001062165"/>
    </source>
</evidence>
<evidence type="ECO:0000256" key="5">
    <source>
        <dbReference type="ARBA" id="ARBA00023136"/>
    </source>
</evidence>
<feature type="transmembrane region" description="Helical" evidence="7">
    <location>
        <begin position="462"/>
        <end position="487"/>
    </location>
</feature>
<feature type="domain" description="MacB-like periplasmic core" evidence="9">
    <location>
        <begin position="107"/>
        <end position="297"/>
    </location>
</feature>
<keyword evidence="3 7" id="KW-0812">Transmembrane</keyword>
<dbReference type="Pfam" id="PF02687">
    <property type="entry name" value="FtsX"/>
    <property type="match status" value="2"/>
</dbReference>
<evidence type="ECO:0000259" key="8">
    <source>
        <dbReference type="Pfam" id="PF02687"/>
    </source>
</evidence>
<feature type="transmembrane region" description="Helical" evidence="7">
    <location>
        <begin position="798"/>
        <end position="824"/>
    </location>
</feature>
<keyword evidence="2" id="KW-1003">Cell membrane</keyword>
<reference evidence="10" key="1">
    <citation type="submission" date="2022-10" db="EMBL/GenBank/DDBJ databases">
        <title>Comparative genomics and taxonomic characterization of three novel marine species of genus Reichenbachiella exhibiting antioxidant and polysaccharide degradation activities.</title>
        <authorList>
            <person name="Muhammad N."/>
            <person name="Lee Y.-J."/>
            <person name="Ko J."/>
            <person name="Kim S.-G."/>
        </authorList>
    </citation>
    <scope>NUCLEOTIDE SEQUENCE</scope>
    <source>
        <strain evidence="10">Wsw4-B4</strain>
    </source>
</reference>
<organism evidence="10 11">
    <name type="scientific">Reichenbachiella carrageenanivorans</name>
    <dbReference type="NCBI Taxonomy" id="2979869"/>
    <lineage>
        <taxon>Bacteria</taxon>
        <taxon>Pseudomonadati</taxon>
        <taxon>Bacteroidota</taxon>
        <taxon>Cytophagia</taxon>
        <taxon>Cytophagales</taxon>
        <taxon>Reichenbachiellaceae</taxon>
        <taxon>Reichenbachiella</taxon>
    </lineage>
</organism>
<evidence type="ECO:0000256" key="7">
    <source>
        <dbReference type="SAM" id="Phobius"/>
    </source>
</evidence>
<feature type="transmembrane region" description="Helical" evidence="7">
    <location>
        <begin position="108"/>
        <end position="131"/>
    </location>
</feature>
<sequence>MKNQGQKTQTPPKLATHLFFWFCGNANVEDLYGDLEEIYFINLGKLGRRKSNWWFWKQTLSLIFSYAVKKRKASATSHFLSGTPSWAMYQNYTKVAFRSLMKHKVFSLINIIGLALGMSVCLLSLAMFSAIQDFDQHHVNKDRIYRVNTIKTDAEATWKIATSAPLVADELVGYPNLISEVISINTSFSGELQHDNHTITISGLYTTPNFLTAFSYELLSGTKQHVLDAPYQIVITEKLANKIFGQTNVVGEVLKVKNMAPFTVTGVVKNYPLASHIHFEALVSYQTLTAINRNLENRRADRLFYRNSYHYLLLNSATQPHALTEILAGLAQKLNTTEETFGLYLQPLTTIVSGEDIYYQIGPSFDRLTMAFFMLATFIILLPACFNYANLSMARALKRSKEIGLRKVVGGLKRDIFLQFILETVILTLISLVGATFVFTLIKDAYMSMIIGSEMLDLTIDLPIASLFILFALFTGVLAGIIPAIYFAKMRAIDSLKGGFKVGTLGRINLRKSLAIFQFVLSFIFIFGVIGMALQYQHTINFEVGFDKENKMIVPLRGVDKTLFATAYSNHSEVQSVGFSSGLPGLSAFESTYSKNEETQDSIFTYQLYADNAFLTQLDFTMLKGTLFNEHLTALREEQIIVNEQFVQAMNWPEDQILGRQVIFESGQKGRVVGIAADFNHLPLKENIKPFIFRYNPDAFRVATLTVIHSNLFDTVNDFETLWGKLDPVSAFEFSFFDDKLDEVYVSFLYQIKIFSLLSFLALSISCLGMLGMVIFTSENRIKEIGIRKIMGADVRQLTLLLSANFIKMMGIACAIGIPISYFFFNMFFGMMLDEPRPISMIEVVGSTLVLLLLGGLSIVTQTLRVAKLNPVDNLRYE</sequence>
<dbReference type="EMBL" id="CP106735">
    <property type="protein sequence ID" value="UXX80524.1"/>
    <property type="molecule type" value="Genomic_DNA"/>
</dbReference>